<accession>A0A382C7S4</accession>
<gene>
    <name evidence="1" type="ORF">METZ01_LOCUS174798</name>
</gene>
<evidence type="ECO:0000313" key="1">
    <source>
        <dbReference type="EMBL" id="SVB21944.1"/>
    </source>
</evidence>
<dbReference type="AlphaFoldDB" id="A0A382C7S4"/>
<sequence length="67" mass="7699">MRKPIRVSRGPSRSSRRLKARRLVRAHLLLRWLRNSFGQETLGQSSGVLVLRYGLKCQIILLGNDIT</sequence>
<organism evidence="1">
    <name type="scientific">marine metagenome</name>
    <dbReference type="NCBI Taxonomy" id="408172"/>
    <lineage>
        <taxon>unclassified sequences</taxon>
        <taxon>metagenomes</taxon>
        <taxon>ecological metagenomes</taxon>
    </lineage>
</organism>
<proteinExistence type="predicted"/>
<reference evidence="1" key="1">
    <citation type="submission" date="2018-05" db="EMBL/GenBank/DDBJ databases">
        <authorList>
            <person name="Lanie J.A."/>
            <person name="Ng W.-L."/>
            <person name="Kazmierczak K.M."/>
            <person name="Andrzejewski T.M."/>
            <person name="Davidsen T.M."/>
            <person name="Wayne K.J."/>
            <person name="Tettelin H."/>
            <person name="Glass J.I."/>
            <person name="Rusch D."/>
            <person name="Podicherti R."/>
            <person name="Tsui H.-C.T."/>
            <person name="Winkler M.E."/>
        </authorList>
    </citation>
    <scope>NUCLEOTIDE SEQUENCE</scope>
</reference>
<name>A0A382C7S4_9ZZZZ</name>
<protein>
    <submittedName>
        <fullName evidence="1">Uncharacterized protein</fullName>
    </submittedName>
</protein>
<dbReference type="EMBL" id="UINC01033142">
    <property type="protein sequence ID" value="SVB21944.1"/>
    <property type="molecule type" value="Genomic_DNA"/>
</dbReference>